<protein>
    <submittedName>
        <fullName evidence="2">Uncharacterized protein</fullName>
    </submittedName>
</protein>
<name>A0A418PVR2_9BACT</name>
<dbReference type="RefSeq" id="WP_119475749.1">
    <property type="nucleotide sequence ID" value="NZ_QXML01000001.1"/>
</dbReference>
<dbReference type="EMBL" id="QXML01000001">
    <property type="protein sequence ID" value="RIW18270.1"/>
    <property type="molecule type" value="Genomic_DNA"/>
</dbReference>
<keyword evidence="1" id="KW-1133">Transmembrane helix</keyword>
<keyword evidence="1" id="KW-0812">Transmembrane</keyword>
<evidence type="ECO:0000313" key="2">
    <source>
        <dbReference type="EMBL" id="RIW18270.1"/>
    </source>
</evidence>
<organism evidence="2 3">
    <name type="scientific">Algoriphagus lacus</name>
    <dbReference type="NCBI Taxonomy" id="2056311"/>
    <lineage>
        <taxon>Bacteria</taxon>
        <taxon>Pseudomonadati</taxon>
        <taxon>Bacteroidota</taxon>
        <taxon>Cytophagia</taxon>
        <taxon>Cytophagales</taxon>
        <taxon>Cyclobacteriaceae</taxon>
        <taxon>Algoriphagus</taxon>
    </lineage>
</organism>
<accession>A0A418PVR2</accession>
<dbReference type="InterPro" id="IPR045749">
    <property type="entry name" value="DUF6090"/>
</dbReference>
<evidence type="ECO:0000256" key="1">
    <source>
        <dbReference type="SAM" id="Phobius"/>
    </source>
</evidence>
<evidence type="ECO:0000313" key="3">
    <source>
        <dbReference type="Proteomes" id="UP000283522"/>
    </source>
</evidence>
<dbReference type="AlphaFoldDB" id="A0A418PVR2"/>
<sequence length="247" mass="28671">MISFFRKVRQKLLTENRVTRYLVYAIGEIFLVVIGILIALQINNANEASKARRSEQIVLKNLIQDLREDSLSFSENLTTLTKINNLHQALYEIGVKGIDSEIENPNLIRLLIYYNPIATKNDPFVADKLSNESVRKEVNTYARYLKDLDVTYTEYAELLENRVRVYLADNKTHQLSSWFENNNNSGKGESPFDFVDKERLILLSKTPEFQQLLLETSIKTKNTEFNIKTVLAQNHRLKEVILKELTK</sequence>
<feature type="transmembrane region" description="Helical" evidence="1">
    <location>
        <begin position="21"/>
        <end position="42"/>
    </location>
</feature>
<gene>
    <name evidence="2" type="ORF">D0X99_00805</name>
</gene>
<keyword evidence="3" id="KW-1185">Reference proteome</keyword>
<dbReference type="Proteomes" id="UP000283522">
    <property type="component" value="Unassembled WGS sequence"/>
</dbReference>
<dbReference type="OrthoDB" id="822590at2"/>
<dbReference type="Pfam" id="PF19578">
    <property type="entry name" value="DUF6090"/>
    <property type="match status" value="1"/>
</dbReference>
<proteinExistence type="predicted"/>
<reference evidence="2 3" key="1">
    <citation type="submission" date="2018-09" db="EMBL/GenBank/DDBJ databases">
        <authorList>
            <person name="Wang X."/>
            <person name="Du Z."/>
        </authorList>
    </citation>
    <scope>NUCLEOTIDE SEQUENCE [LARGE SCALE GENOMIC DNA]</scope>
    <source>
        <strain evidence="2 3">N3</strain>
    </source>
</reference>
<comment type="caution">
    <text evidence="2">The sequence shown here is derived from an EMBL/GenBank/DDBJ whole genome shotgun (WGS) entry which is preliminary data.</text>
</comment>
<keyword evidence="1" id="KW-0472">Membrane</keyword>